<gene>
    <name evidence="1" type="ORF">A3A78_02330</name>
</gene>
<dbReference type="EMBL" id="MEVI01000001">
    <property type="protein sequence ID" value="OGC55852.1"/>
    <property type="molecule type" value="Genomic_DNA"/>
</dbReference>
<comment type="caution">
    <text evidence="1">The sequence shown here is derived from an EMBL/GenBank/DDBJ whole genome shotgun (WGS) entry which is preliminary data.</text>
</comment>
<dbReference type="InterPro" id="IPR017850">
    <property type="entry name" value="Alkaline_phosphatase_core_sf"/>
</dbReference>
<dbReference type="PANTHER" id="PTHR10151:SF120">
    <property type="entry name" value="BIS(5'-ADENOSYL)-TRIPHOSPHATASE"/>
    <property type="match status" value="1"/>
</dbReference>
<name>A0A1F4VF15_UNCKA</name>
<evidence type="ECO:0000313" key="2">
    <source>
        <dbReference type="Proteomes" id="UP000176504"/>
    </source>
</evidence>
<dbReference type="Gene3D" id="3.40.720.10">
    <property type="entry name" value="Alkaline Phosphatase, subunit A"/>
    <property type="match status" value="1"/>
</dbReference>
<dbReference type="Pfam" id="PF01663">
    <property type="entry name" value="Phosphodiest"/>
    <property type="match status" value="1"/>
</dbReference>
<accession>A0A1F4VF15</accession>
<dbReference type="Proteomes" id="UP000176504">
    <property type="component" value="Unassembled WGS sequence"/>
</dbReference>
<dbReference type="PANTHER" id="PTHR10151">
    <property type="entry name" value="ECTONUCLEOTIDE PYROPHOSPHATASE/PHOSPHODIESTERASE"/>
    <property type="match status" value="1"/>
</dbReference>
<organism evidence="1 2">
    <name type="scientific">candidate division WWE3 bacterium RIFCSPLOWO2_01_FULL_41_18</name>
    <dbReference type="NCBI Taxonomy" id="1802625"/>
    <lineage>
        <taxon>Bacteria</taxon>
        <taxon>Katanobacteria</taxon>
    </lineage>
</organism>
<protein>
    <recommendedName>
        <fullName evidence="3">Phosphodiesterase</fullName>
    </recommendedName>
</protein>
<dbReference type="SUPFAM" id="SSF53649">
    <property type="entry name" value="Alkaline phosphatase-like"/>
    <property type="match status" value="1"/>
</dbReference>
<dbReference type="AlphaFoldDB" id="A0A1F4VF15"/>
<evidence type="ECO:0008006" key="3">
    <source>
        <dbReference type="Google" id="ProtNLM"/>
    </source>
</evidence>
<reference evidence="1 2" key="1">
    <citation type="journal article" date="2016" name="Nat. Commun.">
        <title>Thousands of microbial genomes shed light on interconnected biogeochemical processes in an aquifer system.</title>
        <authorList>
            <person name="Anantharaman K."/>
            <person name="Brown C.T."/>
            <person name="Hug L.A."/>
            <person name="Sharon I."/>
            <person name="Castelle C.J."/>
            <person name="Probst A.J."/>
            <person name="Thomas B.C."/>
            <person name="Singh A."/>
            <person name="Wilkins M.J."/>
            <person name="Karaoz U."/>
            <person name="Brodie E.L."/>
            <person name="Williams K.H."/>
            <person name="Hubbard S.S."/>
            <person name="Banfield J.F."/>
        </authorList>
    </citation>
    <scope>NUCLEOTIDE SEQUENCE [LARGE SCALE GENOMIC DNA]</scope>
</reference>
<dbReference type="InterPro" id="IPR002591">
    <property type="entry name" value="Phosphodiest/P_Trfase"/>
</dbReference>
<dbReference type="GO" id="GO:0016787">
    <property type="term" value="F:hydrolase activity"/>
    <property type="evidence" value="ECO:0007669"/>
    <property type="project" value="UniProtKB-ARBA"/>
</dbReference>
<proteinExistence type="predicted"/>
<sequence>MKVLILWVDALRHDYIKPETMPFLHSLKARYGLNFCEGMLGYGSIFSTFITGKYPEETNQFSSFILNQQRSFLDKVFYQIVRVVPNPYSFYLINLLNFALGKDFFTPAVDLKVLKEFKQSPEKFYHKRSALAVKTLFNYLDDNSKIYIGYNWPLVFSSREKSRLTPFVRNRDLSRASYFKSLLKRSEADLYFMHLWDLDYFGHLYGPDVTLLKEKLIEQDKHIRSIVSDFSWEEDLIIIWSDHGLIEVKNKVNLLEFLPKSEKYKVFLDSTMARFYLEDRGIEQEIMGALKDKSFGYFVSDDIKEKYHLNFKDNRFGDLIYAVHEGSLIYPNHFQGFNEVKAMHGYGQNLDGEKSVYISNAGKIGAGRLIDFTPFILDRMGLNFL</sequence>
<evidence type="ECO:0000313" key="1">
    <source>
        <dbReference type="EMBL" id="OGC55852.1"/>
    </source>
</evidence>